<feature type="transmembrane region" description="Helical" evidence="6">
    <location>
        <begin position="101"/>
        <end position="122"/>
    </location>
</feature>
<dbReference type="Pfam" id="PF00892">
    <property type="entry name" value="EamA"/>
    <property type="match status" value="2"/>
</dbReference>
<keyword evidence="4 6" id="KW-1133">Transmembrane helix</keyword>
<dbReference type="InterPro" id="IPR050638">
    <property type="entry name" value="AA-Vitamin_Transporters"/>
</dbReference>
<feature type="domain" description="EamA" evidence="7">
    <location>
        <begin position="161"/>
        <end position="296"/>
    </location>
</feature>
<comment type="subcellular location">
    <subcellularLocation>
        <location evidence="1">Membrane</location>
        <topology evidence="1">Multi-pass membrane protein</topology>
    </subcellularLocation>
</comment>
<feature type="domain" description="EamA" evidence="7">
    <location>
        <begin position="12"/>
        <end position="144"/>
    </location>
</feature>
<evidence type="ECO:0000256" key="2">
    <source>
        <dbReference type="ARBA" id="ARBA00007362"/>
    </source>
</evidence>
<dbReference type="Gene3D" id="1.10.3730.20">
    <property type="match status" value="1"/>
</dbReference>
<dbReference type="EMBL" id="BMIG01000013">
    <property type="protein sequence ID" value="GGB08217.1"/>
    <property type="molecule type" value="Genomic_DNA"/>
</dbReference>
<feature type="transmembrane region" description="Helical" evidence="6">
    <location>
        <begin position="190"/>
        <end position="209"/>
    </location>
</feature>
<reference evidence="8" key="1">
    <citation type="journal article" date="2014" name="Int. J. Syst. Evol. Microbiol.">
        <title>Complete genome sequence of Corynebacterium casei LMG S-19264T (=DSM 44701T), isolated from a smear-ripened cheese.</title>
        <authorList>
            <consortium name="US DOE Joint Genome Institute (JGI-PGF)"/>
            <person name="Walter F."/>
            <person name="Albersmeier A."/>
            <person name="Kalinowski J."/>
            <person name="Ruckert C."/>
        </authorList>
    </citation>
    <scope>NUCLEOTIDE SEQUENCE</scope>
    <source>
        <strain evidence="8">CGMCC 1.15322</strain>
    </source>
</reference>
<keyword evidence="9" id="KW-1185">Reference proteome</keyword>
<comment type="caution">
    <text evidence="8">The sequence shown here is derived from an EMBL/GenBank/DDBJ whole genome shotgun (WGS) entry which is preliminary data.</text>
</comment>
<evidence type="ECO:0000313" key="9">
    <source>
        <dbReference type="Proteomes" id="UP000620596"/>
    </source>
</evidence>
<dbReference type="InterPro" id="IPR037185">
    <property type="entry name" value="EmrE-like"/>
</dbReference>
<dbReference type="PANTHER" id="PTHR32322:SF2">
    <property type="entry name" value="EAMA DOMAIN-CONTAINING PROTEIN"/>
    <property type="match status" value="1"/>
</dbReference>
<feature type="transmembrane region" description="Helical" evidence="6">
    <location>
        <begin position="77"/>
        <end position="95"/>
    </location>
</feature>
<feature type="transmembrane region" description="Helical" evidence="6">
    <location>
        <begin position="12"/>
        <end position="30"/>
    </location>
</feature>
<proteinExistence type="inferred from homology"/>
<keyword evidence="5 6" id="KW-0472">Membrane</keyword>
<keyword evidence="3 6" id="KW-0812">Transmembrane</keyword>
<feature type="transmembrane region" description="Helical" evidence="6">
    <location>
        <begin position="134"/>
        <end position="152"/>
    </location>
</feature>
<comment type="similarity">
    <text evidence="2">Belongs to the EamA transporter family.</text>
</comment>
<evidence type="ECO:0000256" key="4">
    <source>
        <dbReference type="ARBA" id="ARBA00022989"/>
    </source>
</evidence>
<evidence type="ECO:0000256" key="1">
    <source>
        <dbReference type="ARBA" id="ARBA00004141"/>
    </source>
</evidence>
<dbReference type="Proteomes" id="UP000620596">
    <property type="component" value="Unassembled WGS sequence"/>
</dbReference>
<evidence type="ECO:0000256" key="6">
    <source>
        <dbReference type="SAM" id="Phobius"/>
    </source>
</evidence>
<feature type="transmembrane region" description="Helical" evidence="6">
    <location>
        <begin position="36"/>
        <end position="57"/>
    </location>
</feature>
<dbReference type="InterPro" id="IPR000620">
    <property type="entry name" value="EamA_dom"/>
</dbReference>
<evidence type="ECO:0000256" key="5">
    <source>
        <dbReference type="ARBA" id="ARBA00023136"/>
    </source>
</evidence>
<dbReference type="PANTHER" id="PTHR32322">
    <property type="entry name" value="INNER MEMBRANE TRANSPORTER"/>
    <property type="match status" value="1"/>
</dbReference>
<evidence type="ECO:0000256" key="3">
    <source>
        <dbReference type="ARBA" id="ARBA00022692"/>
    </source>
</evidence>
<feature type="transmembrane region" description="Helical" evidence="6">
    <location>
        <begin position="279"/>
        <end position="296"/>
    </location>
</feature>
<dbReference type="RefSeq" id="WP_188709455.1">
    <property type="nucleotide sequence ID" value="NZ_BMIG01000013.1"/>
</dbReference>
<evidence type="ECO:0000259" key="7">
    <source>
        <dbReference type="Pfam" id="PF00892"/>
    </source>
</evidence>
<dbReference type="SUPFAM" id="SSF103481">
    <property type="entry name" value="Multidrug resistance efflux transporter EmrE"/>
    <property type="match status" value="2"/>
</dbReference>
<sequence length="311" mass="33130">MPEAIQRETRLALLLLWLVPALWAVNYIVARKAPGVIGPYMLALGRWGLAALILLVITRDELWRERASVLRAWRQNLVLGTLGMLICGAWVYEGARSTGAMNIALIYSASPVLISLGAIWWLGEPFGARQKAGMLLALAGVVHVVVKGQWTALAEVQFSVGDAWIVAATVSWAAYALLQKRWPSSLSATARLAAICIGGTLVLLPPALWEAARPGADTFGGQALLLVVLAALIPGIGAYWIYSWAQKILGASRVAVALYLAPLYAAAAAWGLLGEPPGLHHAVGALLILPGVFLVTRPPKGIVRPPLPARS</sequence>
<feature type="transmembrane region" description="Helical" evidence="6">
    <location>
        <begin position="158"/>
        <end position="178"/>
    </location>
</feature>
<dbReference type="GO" id="GO:0016020">
    <property type="term" value="C:membrane"/>
    <property type="evidence" value="ECO:0007669"/>
    <property type="project" value="UniProtKB-SubCell"/>
</dbReference>
<gene>
    <name evidence="8" type="ORF">GCM10011496_31410</name>
</gene>
<organism evidence="8 9">
    <name type="scientific">Polaromonas eurypsychrophila</name>
    <dbReference type="NCBI Taxonomy" id="1614635"/>
    <lineage>
        <taxon>Bacteria</taxon>
        <taxon>Pseudomonadati</taxon>
        <taxon>Pseudomonadota</taxon>
        <taxon>Betaproteobacteria</taxon>
        <taxon>Burkholderiales</taxon>
        <taxon>Comamonadaceae</taxon>
        <taxon>Polaromonas</taxon>
    </lineage>
</organism>
<reference evidence="8" key="2">
    <citation type="submission" date="2020-09" db="EMBL/GenBank/DDBJ databases">
        <authorList>
            <person name="Sun Q."/>
            <person name="Zhou Y."/>
        </authorList>
    </citation>
    <scope>NUCLEOTIDE SEQUENCE</scope>
    <source>
        <strain evidence="8">CGMCC 1.15322</strain>
    </source>
</reference>
<protein>
    <submittedName>
        <fullName evidence="8">Membrane protein</fullName>
    </submittedName>
</protein>
<accession>A0A916SMH1</accession>
<feature type="transmembrane region" description="Helical" evidence="6">
    <location>
        <begin position="254"/>
        <end position="273"/>
    </location>
</feature>
<dbReference type="AlphaFoldDB" id="A0A916SMH1"/>
<name>A0A916SMH1_9BURK</name>
<feature type="transmembrane region" description="Helical" evidence="6">
    <location>
        <begin position="221"/>
        <end position="242"/>
    </location>
</feature>
<evidence type="ECO:0000313" key="8">
    <source>
        <dbReference type="EMBL" id="GGB08217.1"/>
    </source>
</evidence>